<name>A0A0H5RA65_9EUKA</name>
<accession>A0A0H5RA65</accession>
<evidence type="ECO:0000313" key="1">
    <source>
        <dbReference type="EMBL" id="CRZ10691.1"/>
    </source>
</evidence>
<dbReference type="AlphaFoldDB" id="A0A0H5RA65"/>
<organism evidence="1">
    <name type="scientific">Spongospora subterranea</name>
    <dbReference type="NCBI Taxonomy" id="70186"/>
    <lineage>
        <taxon>Eukaryota</taxon>
        <taxon>Sar</taxon>
        <taxon>Rhizaria</taxon>
        <taxon>Endomyxa</taxon>
        <taxon>Phytomyxea</taxon>
        <taxon>Plasmodiophorida</taxon>
        <taxon>Plasmodiophoridae</taxon>
        <taxon>Spongospora</taxon>
    </lineage>
</organism>
<protein>
    <submittedName>
        <fullName evidence="1">Uncharacterized protein</fullName>
    </submittedName>
</protein>
<reference evidence="1" key="1">
    <citation type="submission" date="2015-04" db="EMBL/GenBank/DDBJ databases">
        <title>The genome sequence of the plant pathogenic Rhizarian Plasmodiophora brassicae reveals insights in its biotrophic life cycle and the origin of chitin synthesis.</title>
        <authorList>
            <person name="Schwelm A."/>
            <person name="Fogelqvist J."/>
            <person name="Knaust A."/>
            <person name="Julke S."/>
            <person name="Lilja T."/>
            <person name="Dhandapani V."/>
            <person name="Bonilla-Rosso G."/>
            <person name="Karlsson M."/>
            <person name="Shevchenko A."/>
            <person name="Choi S.R."/>
            <person name="Kim H.G."/>
            <person name="Park J.Y."/>
            <person name="Lim Y.P."/>
            <person name="Ludwig-Muller J."/>
            <person name="Dixelius C."/>
        </authorList>
    </citation>
    <scope>NUCLEOTIDE SEQUENCE</scope>
    <source>
        <tissue evidence="1">Potato root galls</tissue>
    </source>
</reference>
<dbReference type="EMBL" id="HACM01010249">
    <property type="protein sequence ID" value="CRZ10691.1"/>
    <property type="molecule type" value="Transcribed_RNA"/>
</dbReference>
<sequence length="197" mass="22240">MTRDTVESRQDGDGGDTIPCSVCYGVMYLTRSMMRSGHSPLCIGYRRTGDLSRPPQTIDSSLPKEIRAEESLQTLLVIGQSRIFEREQAKPAVEILFGIRVLVVSDDKFDELPQTPANFDGGFMANFNWRQSVPAHLRRQREVIEALGDRMLWQVSADGRQAFVNQARTFLPVFGHFLQSYLRRIASTISSADKGRQ</sequence>
<proteinExistence type="predicted"/>